<reference evidence="2" key="1">
    <citation type="submission" date="2016-01" db="EMBL/GenBank/DDBJ databases">
        <title>Reference transcriptome for the parasite Schistocephalus solidus: insights into the molecular evolution of parasitism.</title>
        <authorList>
            <person name="Hebert F.O."/>
            <person name="Grambauer S."/>
            <person name="Barber I."/>
            <person name="Landry C.R."/>
            <person name="Aubin-Horth N."/>
        </authorList>
    </citation>
    <scope>NUCLEOTIDE SEQUENCE</scope>
</reference>
<protein>
    <submittedName>
        <fullName evidence="2">Protein BCCIP homolog</fullName>
    </submittedName>
</protein>
<proteinExistence type="inferred from homology"/>
<accession>A0A0X3P3Q7</accession>
<dbReference type="AlphaFoldDB" id="A0A0X3P3Q7"/>
<dbReference type="PANTHER" id="PTHR13261">
    <property type="entry name" value="BRCA2 AND CDKN1A INTERACTING PROTEIN"/>
    <property type="match status" value="1"/>
</dbReference>
<dbReference type="GO" id="GO:0005634">
    <property type="term" value="C:nucleus"/>
    <property type="evidence" value="ECO:0007669"/>
    <property type="project" value="TreeGrafter"/>
</dbReference>
<organism evidence="2">
    <name type="scientific">Schistocephalus solidus</name>
    <name type="common">Tapeworm</name>
    <dbReference type="NCBI Taxonomy" id="70667"/>
    <lineage>
        <taxon>Eukaryota</taxon>
        <taxon>Metazoa</taxon>
        <taxon>Spiralia</taxon>
        <taxon>Lophotrochozoa</taxon>
        <taxon>Platyhelminthes</taxon>
        <taxon>Cestoda</taxon>
        <taxon>Eucestoda</taxon>
        <taxon>Diphyllobothriidea</taxon>
        <taxon>Diphyllobothriidae</taxon>
        <taxon>Schistocephalus</taxon>
    </lineage>
</organism>
<dbReference type="InterPro" id="IPR025602">
    <property type="entry name" value="BCP1_family"/>
</dbReference>
<evidence type="ECO:0000313" key="2">
    <source>
        <dbReference type="EMBL" id="JAP46070.1"/>
    </source>
</evidence>
<dbReference type="EMBL" id="GEEE01017155">
    <property type="protein sequence ID" value="JAP46070.1"/>
    <property type="molecule type" value="Transcribed_RNA"/>
</dbReference>
<feature type="non-terminal residue" evidence="2">
    <location>
        <position position="1"/>
    </location>
</feature>
<dbReference type="Pfam" id="PF13862">
    <property type="entry name" value="BCCIP"/>
    <property type="match status" value="1"/>
</dbReference>
<sequence length="268" mass="29311">GPYLTRCMVYFPMPNKQVKLDEAAEHETVQLELEGFSPQPEDRDGIIQLLNQLFPKNSGLHLGGIADYIISLENVGTIVKNCSEITEADTHDADDEDDDIVFSLTTVLTLTKPSISKFSVLTDLKKFLLDLACKSESAASEVNAIKALLDGEASKRCALLLNERFVNLPPSISAKAVEALPAEVQNLKEEERPSDLLILTRALKPENVSTLVYIQPEMEIVRQAADASLETKITNASDDGDPETVIYILMAVKLSSLPAIIDSLADMP</sequence>
<evidence type="ECO:0000256" key="1">
    <source>
        <dbReference type="ARBA" id="ARBA00006781"/>
    </source>
</evidence>
<comment type="similarity">
    <text evidence="1">Belongs to the BCP1 family.</text>
</comment>
<name>A0A0X3P3Q7_SCHSO</name>
<gene>
    <name evidence="2" type="primary">BCCIP</name>
    <name evidence="2" type="ORF">TR121679</name>
</gene>
<dbReference type="PANTHER" id="PTHR13261:SF0">
    <property type="entry name" value="BRCA2 AND CDKN1A-INTERACTING PROTEIN"/>
    <property type="match status" value="1"/>
</dbReference>